<dbReference type="AlphaFoldDB" id="A0A561R1X2"/>
<dbReference type="InterPro" id="IPR015797">
    <property type="entry name" value="NUDIX_hydrolase-like_dom_sf"/>
</dbReference>
<feature type="domain" description="Nudix hydrolase" evidence="7">
    <location>
        <begin position="25"/>
        <end position="202"/>
    </location>
</feature>
<sequence length="231" mass="25216">MTLADEKDATSALDAKAHRPVTGIRPRDAASIILIDCSGGTPKVLMGRRGSGHVFMPDVYVFPGGKRDARDHALPFAADLDPAVMERLCLGPAAPIAPSRARALALAAMRELCEETGATFGGADGLPDLSRLRYVARAITPPGNVRRYDTRFFLAFCQETPIDLTHLADTQELQDIRWLDIGALSGLKLPRITQTVLEDVSELMAAYPDLPFGTPVSFYLMRHGRFVRSRL</sequence>
<dbReference type="RefSeq" id="WP_145634321.1">
    <property type="nucleotide sequence ID" value="NZ_VIWP01000002.1"/>
</dbReference>
<keyword evidence="5" id="KW-0460">Magnesium</keyword>
<evidence type="ECO:0000256" key="6">
    <source>
        <dbReference type="ARBA" id="ARBA00023211"/>
    </source>
</evidence>
<organism evidence="8 9">
    <name type="scientific">Neorhizobium alkalisoli</name>
    <dbReference type="NCBI Taxonomy" id="528178"/>
    <lineage>
        <taxon>Bacteria</taxon>
        <taxon>Pseudomonadati</taxon>
        <taxon>Pseudomonadota</taxon>
        <taxon>Alphaproteobacteria</taxon>
        <taxon>Hyphomicrobiales</taxon>
        <taxon>Rhizobiaceae</taxon>
        <taxon>Rhizobium/Agrobacterium group</taxon>
        <taxon>Neorhizobium</taxon>
    </lineage>
</organism>
<dbReference type="PROSITE" id="PS51462">
    <property type="entry name" value="NUDIX"/>
    <property type="match status" value="1"/>
</dbReference>
<evidence type="ECO:0000259" key="7">
    <source>
        <dbReference type="PROSITE" id="PS51462"/>
    </source>
</evidence>
<evidence type="ECO:0000256" key="4">
    <source>
        <dbReference type="ARBA" id="ARBA00022801"/>
    </source>
</evidence>
<dbReference type="CDD" id="cd18870">
    <property type="entry name" value="NUDIX_AcylCoAdiphos_Nudt19"/>
    <property type="match status" value="1"/>
</dbReference>
<evidence type="ECO:0000256" key="2">
    <source>
        <dbReference type="ARBA" id="ARBA00001946"/>
    </source>
</evidence>
<dbReference type="Proteomes" id="UP000320653">
    <property type="component" value="Unassembled WGS sequence"/>
</dbReference>
<dbReference type="PANTHER" id="PTHR12318:SF0">
    <property type="entry name" value="ACYL-COENZYME A DIPHOSPHATASE NUDT19"/>
    <property type="match status" value="1"/>
</dbReference>
<dbReference type="Gene3D" id="3.90.79.10">
    <property type="entry name" value="Nucleoside Triphosphate Pyrophosphohydrolase"/>
    <property type="match status" value="2"/>
</dbReference>
<dbReference type="OrthoDB" id="9805905at2"/>
<protein>
    <submittedName>
        <fullName evidence="8">8-oxo-dGTP pyrophosphatase MutT (NUDIX family)</fullName>
    </submittedName>
</protein>
<dbReference type="InterPro" id="IPR000086">
    <property type="entry name" value="NUDIX_hydrolase_dom"/>
</dbReference>
<name>A0A561R1X2_9HYPH</name>
<comment type="caution">
    <text evidence="8">The sequence shown here is derived from an EMBL/GenBank/DDBJ whole genome shotgun (WGS) entry which is preliminary data.</text>
</comment>
<evidence type="ECO:0000256" key="3">
    <source>
        <dbReference type="ARBA" id="ARBA00022723"/>
    </source>
</evidence>
<keyword evidence="6" id="KW-0464">Manganese</keyword>
<evidence type="ECO:0000256" key="5">
    <source>
        <dbReference type="ARBA" id="ARBA00022842"/>
    </source>
</evidence>
<proteinExistence type="predicted"/>
<evidence type="ECO:0000313" key="9">
    <source>
        <dbReference type="Proteomes" id="UP000320653"/>
    </source>
</evidence>
<comment type="cofactor">
    <cofactor evidence="2">
        <name>Mg(2+)</name>
        <dbReference type="ChEBI" id="CHEBI:18420"/>
    </cofactor>
</comment>
<dbReference type="GO" id="GO:0016818">
    <property type="term" value="F:hydrolase activity, acting on acid anhydrides, in phosphorus-containing anhydrides"/>
    <property type="evidence" value="ECO:0007669"/>
    <property type="project" value="InterPro"/>
</dbReference>
<accession>A0A561R1X2</accession>
<evidence type="ECO:0000256" key="1">
    <source>
        <dbReference type="ARBA" id="ARBA00001936"/>
    </source>
</evidence>
<dbReference type="SUPFAM" id="SSF55811">
    <property type="entry name" value="Nudix"/>
    <property type="match status" value="1"/>
</dbReference>
<evidence type="ECO:0000313" key="8">
    <source>
        <dbReference type="EMBL" id="TWF56612.1"/>
    </source>
</evidence>
<keyword evidence="3" id="KW-0479">Metal-binding</keyword>
<reference evidence="8 9" key="1">
    <citation type="submission" date="2019-06" db="EMBL/GenBank/DDBJ databases">
        <title>Sorghum-associated microbial communities from plants grown in Nebraska, USA.</title>
        <authorList>
            <person name="Schachtman D."/>
        </authorList>
    </citation>
    <scope>NUCLEOTIDE SEQUENCE [LARGE SCALE GENOMIC DNA]</scope>
    <source>
        <strain evidence="8 9">1225</strain>
    </source>
</reference>
<dbReference type="GO" id="GO:0046872">
    <property type="term" value="F:metal ion binding"/>
    <property type="evidence" value="ECO:0007669"/>
    <property type="project" value="UniProtKB-KW"/>
</dbReference>
<comment type="cofactor">
    <cofactor evidence="1">
        <name>Mn(2+)</name>
        <dbReference type="ChEBI" id="CHEBI:29035"/>
    </cofactor>
</comment>
<dbReference type="EMBL" id="VIWP01000002">
    <property type="protein sequence ID" value="TWF56612.1"/>
    <property type="molecule type" value="Genomic_DNA"/>
</dbReference>
<keyword evidence="4" id="KW-0378">Hydrolase</keyword>
<keyword evidence="9" id="KW-1185">Reference proteome</keyword>
<dbReference type="PANTHER" id="PTHR12318">
    <property type="entry name" value="TESTOSTERONE-REGULATED PROTEIN RP2"/>
    <property type="match status" value="1"/>
</dbReference>
<dbReference type="InterPro" id="IPR039121">
    <property type="entry name" value="NUDT19"/>
</dbReference>
<gene>
    <name evidence="8" type="ORF">FHW37_102247</name>
</gene>